<organism evidence="7 8">
    <name type="scientific">Streptomyces pyxinicus</name>
    <dbReference type="NCBI Taxonomy" id="2970331"/>
    <lineage>
        <taxon>Bacteria</taxon>
        <taxon>Bacillati</taxon>
        <taxon>Actinomycetota</taxon>
        <taxon>Actinomycetes</taxon>
        <taxon>Kitasatosporales</taxon>
        <taxon>Streptomycetaceae</taxon>
        <taxon>Streptomyces</taxon>
    </lineage>
</organism>
<dbReference type="PRINTS" id="PR00455">
    <property type="entry name" value="HTHTETR"/>
</dbReference>
<evidence type="ECO:0000256" key="1">
    <source>
        <dbReference type="ARBA" id="ARBA00023015"/>
    </source>
</evidence>
<dbReference type="SUPFAM" id="SSF46689">
    <property type="entry name" value="Homeodomain-like"/>
    <property type="match status" value="1"/>
</dbReference>
<evidence type="ECO:0000313" key="8">
    <source>
        <dbReference type="Proteomes" id="UP001205612"/>
    </source>
</evidence>
<keyword evidence="1" id="KW-0805">Transcription regulation</keyword>
<dbReference type="PANTHER" id="PTHR30055:SF234">
    <property type="entry name" value="HTH-TYPE TRANSCRIPTIONAL REGULATOR BETI"/>
    <property type="match status" value="1"/>
</dbReference>
<reference evidence="7 8" key="1">
    <citation type="submission" date="2022-08" db="EMBL/GenBank/DDBJ databases">
        <authorList>
            <person name="Somphong A."/>
            <person name="Phongsopitanun W."/>
        </authorList>
    </citation>
    <scope>NUCLEOTIDE SEQUENCE [LARGE SCALE GENOMIC DNA]</scope>
    <source>
        <strain evidence="7 8">LP11</strain>
    </source>
</reference>
<evidence type="ECO:0000259" key="6">
    <source>
        <dbReference type="PROSITE" id="PS50977"/>
    </source>
</evidence>
<comment type="caution">
    <text evidence="7">The sequence shown here is derived from an EMBL/GenBank/DDBJ whole genome shotgun (WGS) entry which is preliminary data.</text>
</comment>
<feature type="DNA-binding region" description="H-T-H motif" evidence="4">
    <location>
        <begin position="44"/>
        <end position="63"/>
    </location>
</feature>
<feature type="compositionally biased region" description="Low complexity" evidence="5">
    <location>
        <begin position="1"/>
        <end position="10"/>
    </location>
</feature>
<dbReference type="PROSITE" id="PS50977">
    <property type="entry name" value="HTH_TETR_2"/>
    <property type="match status" value="1"/>
</dbReference>
<feature type="compositionally biased region" description="Basic and acidic residues" evidence="5">
    <location>
        <begin position="11"/>
        <end position="20"/>
    </location>
</feature>
<dbReference type="Pfam" id="PF00440">
    <property type="entry name" value="TetR_N"/>
    <property type="match status" value="1"/>
</dbReference>
<feature type="non-terminal residue" evidence="7">
    <location>
        <position position="112"/>
    </location>
</feature>
<dbReference type="InterPro" id="IPR001647">
    <property type="entry name" value="HTH_TetR"/>
</dbReference>
<feature type="domain" description="HTH tetR-type" evidence="6">
    <location>
        <begin position="21"/>
        <end position="81"/>
    </location>
</feature>
<dbReference type="Proteomes" id="UP001205612">
    <property type="component" value="Unassembled WGS sequence"/>
</dbReference>
<evidence type="ECO:0000256" key="3">
    <source>
        <dbReference type="ARBA" id="ARBA00023163"/>
    </source>
</evidence>
<protein>
    <submittedName>
        <fullName evidence="7">TetR/AcrR family transcriptional regulator</fullName>
    </submittedName>
</protein>
<dbReference type="PANTHER" id="PTHR30055">
    <property type="entry name" value="HTH-TYPE TRANSCRIPTIONAL REGULATOR RUTR"/>
    <property type="match status" value="1"/>
</dbReference>
<gene>
    <name evidence="7" type="ORF">NX794_35835</name>
</gene>
<dbReference type="InterPro" id="IPR050109">
    <property type="entry name" value="HTH-type_TetR-like_transc_reg"/>
</dbReference>
<keyword evidence="8" id="KW-1185">Reference proteome</keyword>
<feature type="region of interest" description="Disordered" evidence="5">
    <location>
        <begin position="1"/>
        <end position="20"/>
    </location>
</feature>
<proteinExistence type="predicted"/>
<sequence>MSTPSTTRTGTPRELKQERAVRTRAQVLHTAARLFAERGYEATSVVDIAEHVGMTKGAVYFHFKNKEAMAIAVVEDNYHRWPALLEEVRTQNLDPRDTIYALLDRTTEAFRT</sequence>
<dbReference type="Gene3D" id="1.10.357.10">
    <property type="entry name" value="Tetracycline Repressor, domain 2"/>
    <property type="match status" value="1"/>
</dbReference>
<evidence type="ECO:0000256" key="2">
    <source>
        <dbReference type="ARBA" id="ARBA00023125"/>
    </source>
</evidence>
<evidence type="ECO:0000256" key="4">
    <source>
        <dbReference type="PROSITE-ProRule" id="PRU00335"/>
    </source>
</evidence>
<evidence type="ECO:0000256" key="5">
    <source>
        <dbReference type="SAM" id="MobiDB-lite"/>
    </source>
</evidence>
<keyword evidence="2 4" id="KW-0238">DNA-binding</keyword>
<dbReference type="RefSeq" id="WP_258783896.1">
    <property type="nucleotide sequence ID" value="NZ_JANUGP010000083.1"/>
</dbReference>
<name>A0ABT2BDD1_9ACTN</name>
<accession>A0ABT2BDD1</accession>
<dbReference type="EMBL" id="JANUGP010000083">
    <property type="protein sequence ID" value="MCS0606538.1"/>
    <property type="molecule type" value="Genomic_DNA"/>
</dbReference>
<dbReference type="InterPro" id="IPR009057">
    <property type="entry name" value="Homeodomain-like_sf"/>
</dbReference>
<keyword evidence="3" id="KW-0804">Transcription</keyword>
<evidence type="ECO:0000313" key="7">
    <source>
        <dbReference type="EMBL" id="MCS0606538.1"/>
    </source>
</evidence>